<accession>A0A0G1JQH1</accession>
<feature type="transmembrane region" description="Helical" evidence="1">
    <location>
        <begin position="47"/>
        <end position="70"/>
    </location>
</feature>
<proteinExistence type="predicted"/>
<sequence length="138" mass="14270">MKKLIAGATIVSAYLLPFTKVFAGEPIDLCLEGGGFGGLCGLNFGGPLVGSLLTLAFVGATIIALLFLIYGGIRWIASGGDKTQVEGAREAITGALIGLVIVFLSYFIINILLTFFTGEGLSSLTLPTIPSAVIDKTD</sequence>
<reference evidence="2 3" key="1">
    <citation type="journal article" date="2015" name="Nature">
        <title>rRNA introns, odd ribosomes, and small enigmatic genomes across a large radiation of phyla.</title>
        <authorList>
            <person name="Brown C.T."/>
            <person name="Hug L.A."/>
            <person name="Thomas B.C."/>
            <person name="Sharon I."/>
            <person name="Castelle C.J."/>
            <person name="Singh A."/>
            <person name="Wilkins M.J."/>
            <person name="Williams K.H."/>
            <person name="Banfield J.F."/>
        </authorList>
    </citation>
    <scope>NUCLEOTIDE SEQUENCE [LARGE SCALE GENOMIC DNA]</scope>
</reference>
<keyword evidence="1" id="KW-0812">Transmembrane</keyword>
<organism evidence="2 3">
    <name type="scientific">Candidatus Gottesmanbacteria bacterium GW2011_GWB1_44_11c</name>
    <dbReference type="NCBI Taxonomy" id="1618447"/>
    <lineage>
        <taxon>Bacteria</taxon>
        <taxon>Candidatus Gottesmaniibacteriota</taxon>
    </lineage>
</organism>
<evidence type="ECO:0000256" key="1">
    <source>
        <dbReference type="SAM" id="Phobius"/>
    </source>
</evidence>
<dbReference type="Proteomes" id="UP000034617">
    <property type="component" value="Unassembled WGS sequence"/>
</dbReference>
<keyword evidence="1" id="KW-0472">Membrane</keyword>
<evidence type="ECO:0000313" key="2">
    <source>
        <dbReference type="EMBL" id="KKT37719.1"/>
    </source>
</evidence>
<comment type="caution">
    <text evidence="2">The sequence shown here is derived from an EMBL/GenBank/DDBJ whole genome shotgun (WGS) entry which is preliminary data.</text>
</comment>
<dbReference type="AlphaFoldDB" id="A0A0G1JQH1"/>
<protein>
    <submittedName>
        <fullName evidence="2">Uncharacterized protein</fullName>
    </submittedName>
</protein>
<name>A0A0G1JQH1_9BACT</name>
<feature type="transmembrane region" description="Helical" evidence="1">
    <location>
        <begin position="91"/>
        <end position="116"/>
    </location>
</feature>
<dbReference type="Pfam" id="PF18895">
    <property type="entry name" value="T4SS_pilin"/>
    <property type="match status" value="1"/>
</dbReference>
<evidence type="ECO:0000313" key="3">
    <source>
        <dbReference type="Proteomes" id="UP000034617"/>
    </source>
</evidence>
<dbReference type="EMBL" id="LCHM01000019">
    <property type="protein sequence ID" value="KKT37719.1"/>
    <property type="molecule type" value="Genomic_DNA"/>
</dbReference>
<dbReference type="InterPro" id="IPR043993">
    <property type="entry name" value="T4SS_pilin"/>
</dbReference>
<gene>
    <name evidence="2" type="ORF">UW22_C0019G0010</name>
</gene>
<keyword evidence="1" id="KW-1133">Transmembrane helix</keyword>